<dbReference type="AlphaFoldDB" id="A0AAD8UT02"/>
<organism evidence="1 2">
    <name type="scientific">Glomerella acutata</name>
    <name type="common">Colletotrichum acutatum</name>
    <dbReference type="NCBI Taxonomy" id="27357"/>
    <lineage>
        <taxon>Eukaryota</taxon>
        <taxon>Fungi</taxon>
        <taxon>Dikarya</taxon>
        <taxon>Ascomycota</taxon>
        <taxon>Pezizomycotina</taxon>
        <taxon>Sordariomycetes</taxon>
        <taxon>Hypocreomycetidae</taxon>
        <taxon>Glomerellales</taxon>
        <taxon>Glomerellaceae</taxon>
        <taxon>Colletotrichum</taxon>
        <taxon>Colletotrichum acutatum species complex</taxon>
    </lineage>
</organism>
<dbReference type="RefSeq" id="XP_060368327.1">
    <property type="nucleotide sequence ID" value="XM_060501263.1"/>
</dbReference>
<keyword evidence="2" id="KW-1185">Reference proteome</keyword>
<reference evidence="1" key="1">
    <citation type="submission" date="2021-12" db="EMBL/GenBank/DDBJ databases">
        <title>Comparative genomics, transcriptomics and evolutionary studies reveal genomic signatures of adaptation to plant cell wall in hemibiotrophic fungi.</title>
        <authorList>
            <consortium name="DOE Joint Genome Institute"/>
            <person name="Baroncelli R."/>
            <person name="Diaz J.F."/>
            <person name="Benocci T."/>
            <person name="Peng M."/>
            <person name="Battaglia E."/>
            <person name="Haridas S."/>
            <person name="Andreopoulos W."/>
            <person name="Labutti K."/>
            <person name="Pangilinan J."/>
            <person name="Floch G.L."/>
            <person name="Makela M.R."/>
            <person name="Henrissat B."/>
            <person name="Grigoriev I.V."/>
            <person name="Crouch J.A."/>
            <person name="De Vries R.P."/>
            <person name="Sukno S.A."/>
            <person name="Thon M.R."/>
        </authorList>
    </citation>
    <scope>NUCLEOTIDE SEQUENCE</scope>
    <source>
        <strain evidence="1">CBS 112980</strain>
    </source>
</reference>
<evidence type="ECO:0000313" key="2">
    <source>
        <dbReference type="Proteomes" id="UP001244207"/>
    </source>
</evidence>
<sequence>MGSALRFLLTQMRCEHVHAFSPLSAHIETILPRPVLIFPCGAWYSTFTLCSLPQTRPRDMTPRSRHIPRMFASYFQHATAFPALALCHESLRRLVAPTSCHQRRQALCRGPTRPQGIFTSKSTLPLLRGAVVGGRYYLSTRLGISRESKTPLAPPQSFQQIPGRLHLYFRSWPFALSPLFSSSSTRPPVHKAVDTMRGISQRRFETSGCCRCSALQAHLSEPPPYLSSVHLLRLI</sequence>
<gene>
    <name evidence="1" type="ORF">BDZ83DRAFT_138543</name>
</gene>
<dbReference type="Proteomes" id="UP001244207">
    <property type="component" value="Unassembled WGS sequence"/>
</dbReference>
<evidence type="ECO:0000313" key="1">
    <source>
        <dbReference type="EMBL" id="KAK1728272.1"/>
    </source>
</evidence>
<comment type="caution">
    <text evidence="1">The sequence shown here is derived from an EMBL/GenBank/DDBJ whole genome shotgun (WGS) entry which is preliminary data.</text>
</comment>
<proteinExistence type="predicted"/>
<name>A0AAD8UT02_GLOAC</name>
<accession>A0AAD8UT02</accession>
<dbReference type="GeneID" id="85385162"/>
<protein>
    <submittedName>
        <fullName evidence="1">Uncharacterized protein</fullName>
    </submittedName>
</protein>
<dbReference type="EMBL" id="JAHMHS010000018">
    <property type="protein sequence ID" value="KAK1728272.1"/>
    <property type="molecule type" value="Genomic_DNA"/>
</dbReference>